<organism evidence="2 3">
    <name type="scientific">Lupinus luteus</name>
    <name type="common">European yellow lupine</name>
    <dbReference type="NCBI Taxonomy" id="3873"/>
    <lineage>
        <taxon>Eukaryota</taxon>
        <taxon>Viridiplantae</taxon>
        <taxon>Streptophyta</taxon>
        <taxon>Embryophyta</taxon>
        <taxon>Tracheophyta</taxon>
        <taxon>Spermatophyta</taxon>
        <taxon>Magnoliopsida</taxon>
        <taxon>eudicotyledons</taxon>
        <taxon>Gunneridae</taxon>
        <taxon>Pentapetalae</taxon>
        <taxon>rosids</taxon>
        <taxon>fabids</taxon>
        <taxon>Fabales</taxon>
        <taxon>Fabaceae</taxon>
        <taxon>Papilionoideae</taxon>
        <taxon>50 kb inversion clade</taxon>
        <taxon>genistoids sensu lato</taxon>
        <taxon>core genistoids</taxon>
        <taxon>Genisteae</taxon>
        <taxon>Lupinus</taxon>
    </lineage>
</organism>
<keyword evidence="3" id="KW-1185">Reference proteome</keyword>
<comment type="caution">
    <text evidence="2">The sequence shown here is derived from an EMBL/GenBank/DDBJ whole genome shotgun (WGS) entry which is preliminary data.</text>
</comment>
<name>A0AAV1XNR4_LUPLU</name>
<proteinExistence type="predicted"/>
<feature type="compositionally biased region" description="Basic and acidic residues" evidence="1">
    <location>
        <begin position="35"/>
        <end position="63"/>
    </location>
</feature>
<evidence type="ECO:0000256" key="1">
    <source>
        <dbReference type="SAM" id="MobiDB-lite"/>
    </source>
</evidence>
<evidence type="ECO:0000313" key="3">
    <source>
        <dbReference type="Proteomes" id="UP001497480"/>
    </source>
</evidence>
<dbReference type="EMBL" id="CAXHTB010000017">
    <property type="protein sequence ID" value="CAL0323431.1"/>
    <property type="molecule type" value="Genomic_DNA"/>
</dbReference>
<gene>
    <name evidence="2" type="ORF">LLUT_LOCUS24491</name>
</gene>
<protein>
    <submittedName>
        <fullName evidence="2">Uncharacterized protein</fullName>
    </submittedName>
</protein>
<dbReference type="Proteomes" id="UP001497480">
    <property type="component" value="Unassembled WGS sequence"/>
</dbReference>
<accession>A0AAV1XNR4</accession>
<feature type="region of interest" description="Disordered" evidence="1">
    <location>
        <begin position="1"/>
        <end position="63"/>
    </location>
</feature>
<evidence type="ECO:0000313" key="2">
    <source>
        <dbReference type="EMBL" id="CAL0323431.1"/>
    </source>
</evidence>
<dbReference type="AlphaFoldDB" id="A0AAV1XNR4"/>
<reference evidence="2 3" key="1">
    <citation type="submission" date="2024-03" db="EMBL/GenBank/DDBJ databases">
        <authorList>
            <person name="Martinez-Hernandez J."/>
        </authorList>
    </citation>
    <scope>NUCLEOTIDE SEQUENCE [LARGE SCALE GENOMIC DNA]</scope>
</reference>
<sequence length="63" mass="7333">MEERDLSSGRGNYRRRWSRNTDGPWDKNPLSPRTIDPRAGKKDDPDSISKREPVRCRYDPSSA</sequence>